<dbReference type="Gene3D" id="1.25.10.10">
    <property type="entry name" value="Leucine-rich Repeat Variant"/>
    <property type="match status" value="1"/>
</dbReference>
<reference evidence="2" key="1">
    <citation type="submission" date="2022-06" db="EMBL/GenBank/DDBJ databases">
        <title>Uncovering the hologenomic basis of an extraordinary plant invasion.</title>
        <authorList>
            <person name="Bieker V.C."/>
            <person name="Martin M.D."/>
            <person name="Gilbert T."/>
            <person name="Hodgins K."/>
            <person name="Battlay P."/>
            <person name="Petersen B."/>
            <person name="Wilson J."/>
        </authorList>
    </citation>
    <scope>NUCLEOTIDE SEQUENCE</scope>
    <source>
        <strain evidence="2">AA19_3_7</strain>
        <tissue evidence="2">Leaf</tissue>
    </source>
</reference>
<evidence type="ECO:0000256" key="1">
    <source>
        <dbReference type="SAM" id="MobiDB-lite"/>
    </source>
</evidence>
<dbReference type="Proteomes" id="UP001206925">
    <property type="component" value="Unassembled WGS sequence"/>
</dbReference>
<name>A0AAD5G5Y0_AMBAR</name>
<keyword evidence="3" id="KW-1185">Reference proteome</keyword>
<evidence type="ECO:0000313" key="2">
    <source>
        <dbReference type="EMBL" id="KAI7730075.1"/>
    </source>
</evidence>
<dbReference type="PANTHER" id="PTHR20938:SF0">
    <property type="entry name" value="INTEGRATOR COMPLEX SUBUNIT 4"/>
    <property type="match status" value="1"/>
</dbReference>
<evidence type="ECO:0000313" key="3">
    <source>
        <dbReference type="Proteomes" id="UP001206925"/>
    </source>
</evidence>
<dbReference type="GO" id="GO:0010496">
    <property type="term" value="P:intercellular transport"/>
    <property type="evidence" value="ECO:0007669"/>
    <property type="project" value="TreeGrafter"/>
</dbReference>
<sequence>MEQNLFSNFTQTLTTQPKPSPSLKPFSIARTLITNPSTTNQTISSIIHTLTSSNLNNNINLLHVTSLLSLISSLYPHLSPIITTSLLSLLTRPSLPPRAVTNSPNTHVSSPPTTNSDLGIADMTEKCLDALSRAAELAVSAPFSSNSDVGVSEMTEESLAVTSRAVEATPRAAAIALSTLVSLRLDTKSDVGAAETTEGVFLGLCFGSSVSVRQRMLMDAKRYDVRPSILLTVFLGFTKDPYPYVRKAALDGLIGLCDRVVVEDRCMIEGCYVRGVELLGDVEECVRCSAVRMVSEWGKLLVENSDDKGKRDLSDALYVQVSVSYVICFMNS</sequence>
<dbReference type="EMBL" id="JAMZMK010010846">
    <property type="protein sequence ID" value="KAI7730075.1"/>
    <property type="molecule type" value="Genomic_DNA"/>
</dbReference>
<dbReference type="PANTHER" id="PTHR20938">
    <property type="entry name" value="INTEGRATOR COMPLEX SUBUNIT 4"/>
    <property type="match status" value="1"/>
</dbReference>
<comment type="caution">
    <text evidence="2">The sequence shown here is derived from an EMBL/GenBank/DDBJ whole genome shotgun (WGS) entry which is preliminary data.</text>
</comment>
<dbReference type="SUPFAM" id="SSF48371">
    <property type="entry name" value="ARM repeat"/>
    <property type="match status" value="1"/>
</dbReference>
<gene>
    <name evidence="2" type="ORF">M8C21_009445</name>
</gene>
<proteinExistence type="predicted"/>
<dbReference type="InterPro" id="IPR016024">
    <property type="entry name" value="ARM-type_fold"/>
</dbReference>
<accession>A0AAD5G5Y0</accession>
<protein>
    <submittedName>
        <fullName evidence="2">Uncharacterized protein</fullName>
    </submittedName>
</protein>
<dbReference type="AlphaFoldDB" id="A0AAD5G5Y0"/>
<dbReference type="InterPro" id="IPR011989">
    <property type="entry name" value="ARM-like"/>
</dbReference>
<feature type="compositionally biased region" description="Polar residues" evidence="1">
    <location>
        <begin position="1"/>
        <end position="17"/>
    </location>
</feature>
<dbReference type="GO" id="GO:0005768">
    <property type="term" value="C:endosome"/>
    <property type="evidence" value="ECO:0007669"/>
    <property type="project" value="TreeGrafter"/>
</dbReference>
<organism evidence="2 3">
    <name type="scientific">Ambrosia artemisiifolia</name>
    <name type="common">Common ragweed</name>
    <dbReference type="NCBI Taxonomy" id="4212"/>
    <lineage>
        <taxon>Eukaryota</taxon>
        <taxon>Viridiplantae</taxon>
        <taxon>Streptophyta</taxon>
        <taxon>Embryophyta</taxon>
        <taxon>Tracheophyta</taxon>
        <taxon>Spermatophyta</taxon>
        <taxon>Magnoliopsida</taxon>
        <taxon>eudicotyledons</taxon>
        <taxon>Gunneridae</taxon>
        <taxon>Pentapetalae</taxon>
        <taxon>asterids</taxon>
        <taxon>campanulids</taxon>
        <taxon>Asterales</taxon>
        <taxon>Asteraceae</taxon>
        <taxon>Asteroideae</taxon>
        <taxon>Heliantheae alliance</taxon>
        <taxon>Heliantheae</taxon>
        <taxon>Ambrosia</taxon>
    </lineage>
</organism>
<feature type="region of interest" description="Disordered" evidence="1">
    <location>
        <begin position="1"/>
        <end position="21"/>
    </location>
</feature>